<dbReference type="GO" id="GO:0005524">
    <property type="term" value="F:ATP binding"/>
    <property type="evidence" value="ECO:0007669"/>
    <property type="project" value="InterPro"/>
</dbReference>
<evidence type="ECO:0000313" key="2">
    <source>
        <dbReference type="EMBL" id="QHT96373.1"/>
    </source>
</evidence>
<dbReference type="SUPFAM" id="SSF56112">
    <property type="entry name" value="Protein kinase-like (PK-like)"/>
    <property type="match status" value="1"/>
</dbReference>
<name>A0A6C0IY19_9ZZZZ</name>
<dbReference type="GO" id="GO:0004672">
    <property type="term" value="F:protein kinase activity"/>
    <property type="evidence" value="ECO:0007669"/>
    <property type="project" value="InterPro"/>
</dbReference>
<organism evidence="2">
    <name type="scientific">viral metagenome</name>
    <dbReference type="NCBI Taxonomy" id="1070528"/>
    <lineage>
        <taxon>unclassified sequences</taxon>
        <taxon>metagenomes</taxon>
        <taxon>organismal metagenomes</taxon>
    </lineage>
</organism>
<feature type="domain" description="Protein kinase" evidence="1">
    <location>
        <begin position="68"/>
        <end position="392"/>
    </location>
</feature>
<dbReference type="EMBL" id="MN740256">
    <property type="protein sequence ID" value="QHT96373.1"/>
    <property type="molecule type" value="Genomic_DNA"/>
</dbReference>
<dbReference type="AlphaFoldDB" id="A0A6C0IY19"/>
<dbReference type="InterPro" id="IPR000719">
    <property type="entry name" value="Prot_kinase_dom"/>
</dbReference>
<dbReference type="SMART" id="SM00220">
    <property type="entry name" value="S_TKc"/>
    <property type="match status" value="1"/>
</dbReference>
<dbReference type="InterPro" id="IPR011009">
    <property type="entry name" value="Kinase-like_dom_sf"/>
</dbReference>
<dbReference type="InterPro" id="IPR008271">
    <property type="entry name" value="Ser/Thr_kinase_AS"/>
</dbReference>
<sequence length="392" mass="46052">MDSKFNEKKYNKIAFRIETIQDLVKDKDVESIVDYNINSEEPDSASDDIRHLLPKKYLDFNTTIKQLGGKLLYIKSGSTGHTFKGVHPIEDVDKPNYAVKVVAYPKKENYGDLFNVKRPENAELLMIKLLSYFVRNNQTPHIVLPMTTFNTSIKPFLSLPKNNIVNNKKFDQFIKRYKKGEYYENVSVLISEWANSGDLLDYIRANYKKFKLNHWRTLFFQFLSVMSIIQAKYPGFRHNDLKANNLLVNEIGTTHNNSKFQYKINGQSYVVPNIGFQVKLWDYDFACIPGLIENSKVDAEWTSKININAVKNRYYDIHYFFNTLTKKGFFPQFWTEPEIPSKIKEFVKRIVPEKYQKGEFVSERGRILVNDEYLTPDEILKTDKLFKIMRVE</sequence>
<dbReference type="PROSITE" id="PS50011">
    <property type="entry name" value="PROTEIN_KINASE_DOM"/>
    <property type="match status" value="1"/>
</dbReference>
<reference evidence="2" key="1">
    <citation type="journal article" date="2020" name="Nature">
        <title>Giant virus diversity and host interactions through global metagenomics.</title>
        <authorList>
            <person name="Schulz F."/>
            <person name="Roux S."/>
            <person name="Paez-Espino D."/>
            <person name="Jungbluth S."/>
            <person name="Walsh D.A."/>
            <person name="Denef V.J."/>
            <person name="McMahon K.D."/>
            <person name="Konstantinidis K.T."/>
            <person name="Eloe-Fadrosh E.A."/>
            <person name="Kyrpides N.C."/>
            <person name="Woyke T."/>
        </authorList>
    </citation>
    <scope>NUCLEOTIDE SEQUENCE</scope>
    <source>
        <strain evidence="2">GVMAG-M-3300024302-11</strain>
    </source>
</reference>
<dbReference type="PROSITE" id="PS00108">
    <property type="entry name" value="PROTEIN_KINASE_ST"/>
    <property type="match status" value="1"/>
</dbReference>
<proteinExistence type="predicted"/>
<accession>A0A6C0IY19</accession>
<protein>
    <recommendedName>
        <fullName evidence="1">Protein kinase domain-containing protein</fullName>
    </recommendedName>
</protein>
<evidence type="ECO:0000259" key="1">
    <source>
        <dbReference type="PROSITE" id="PS50011"/>
    </source>
</evidence>
<dbReference type="Gene3D" id="1.10.510.10">
    <property type="entry name" value="Transferase(Phosphotransferase) domain 1"/>
    <property type="match status" value="1"/>
</dbReference>